<dbReference type="PANTHER" id="PTHR47756:SF2">
    <property type="entry name" value="BLL6612 PROTEIN"/>
    <property type="match status" value="1"/>
</dbReference>
<keyword evidence="4" id="KW-0804">Transcription</keyword>
<dbReference type="GO" id="GO:0003677">
    <property type="term" value="F:DNA binding"/>
    <property type="evidence" value="ECO:0007669"/>
    <property type="project" value="InterPro"/>
</dbReference>
<feature type="domain" description="RNA polymerase sigma factor 70 region 4 type 2" evidence="6">
    <location>
        <begin position="99"/>
        <end position="149"/>
    </location>
</feature>
<evidence type="ECO:0000259" key="7">
    <source>
        <dbReference type="Pfam" id="PF20239"/>
    </source>
</evidence>
<dbReference type="InterPro" id="IPR046531">
    <property type="entry name" value="DUF6596"/>
</dbReference>
<proteinExistence type="inferred from homology"/>
<comment type="similarity">
    <text evidence="1">Belongs to the sigma-70 factor family. ECF subfamily.</text>
</comment>
<evidence type="ECO:0000256" key="1">
    <source>
        <dbReference type="ARBA" id="ARBA00010641"/>
    </source>
</evidence>
<dbReference type="Pfam" id="PF20239">
    <property type="entry name" value="DUF6596"/>
    <property type="match status" value="1"/>
</dbReference>
<dbReference type="Proteomes" id="UP000275256">
    <property type="component" value="Unassembled WGS sequence"/>
</dbReference>
<dbReference type="Pfam" id="PF08281">
    <property type="entry name" value="Sigma70_r4_2"/>
    <property type="match status" value="1"/>
</dbReference>
<evidence type="ECO:0000313" key="8">
    <source>
        <dbReference type="EMBL" id="RMB62403.1"/>
    </source>
</evidence>
<evidence type="ECO:0000259" key="6">
    <source>
        <dbReference type="Pfam" id="PF08281"/>
    </source>
</evidence>
<gene>
    <name evidence="8" type="ORF">EAX62_02100</name>
</gene>
<evidence type="ECO:0000313" key="9">
    <source>
        <dbReference type="Proteomes" id="UP000275256"/>
    </source>
</evidence>
<name>A0A3M0GLA8_9ACTN</name>
<dbReference type="GO" id="GO:0016987">
    <property type="term" value="F:sigma factor activity"/>
    <property type="evidence" value="ECO:0007669"/>
    <property type="project" value="UniProtKB-KW"/>
</dbReference>
<feature type="domain" description="RNA polymerase sigma-70 region 2" evidence="5">
    <location>
        <begin position="7"/>
        <end position="70"/>
    </location>
</feature>
<sequence length="389" mass="42583">MDATALRAVIPEVVGILVRRGADFASAEDAVQCAVLRALDPSRRETVLDIRAWLVTVAWRAFLDQVRSDAARTAREKQLARVPEPGPVPRRDDTLALYFLCAHPLLTSTSAITLTLRAVAGLTTRQIAEAFLVPEATMAQRISRSKQRLVGIPLDEPGDLSRVLRVLYLLFNEGYSGQIDLVAEAIRLTQQLAELTDEPEVHGLLALMILHHARGPARVIDGLLVPLAQQDRSLWDRDAITEGVDILQGALARDRLGQYQAQAAIAALHADAPTVAETDWQQIVEWYDELLAIGDSPIVRLGRALAIGEADGPRAGLVALATVDSRVPRYYAALAYLHEGVGDLDAAATEYEEAARRATTTLEQQHLLRQAYRISRGRGIDRAGQGLWN</sequence>
<dbReference type="AlphaFoldDB" id="A0A3M0GLA8"/>
<protein>
    <submittedName>
        <fullName evidence="8">RNA polymerase subunit sigma-24</fullName>
    </submittedName>
</protein>
<dbReference type="InterPro" id="IPR013324">
    <property type="entry name" value="RNA_pol_sigma_r3/r4-like"/>
</dbReference>
<organism evidence="8 9">
    <name type="scientific">Tessaracoccus antarcticus</name>
    <dbReference type="NCBI Taxonomy" id="2479848"/>
    <lineage>
        <taxon>Bacteria</taxon>
        <taxon>Bacillati</taxon>
        <taxon>Actinomycetota</taxon>
        <taxon>Actinomycetes</taxon>
        <taxon>Propionibacteriales</taxon>
        <taxon>Propionibacteriaceae</taxon>
        <taxon>Tessaracoccus</taxon>
    </lineage>
</organism>
<keyword evidence="3" id="KW-0731">Sigma factor</keyword>
<dbReference type="EMBL" id="REFW01000001">
    <property type="protein sequence ID" value="RMB62403.1"/>
    <property type="molecule type" value="Genomic_DNA"/>
</dbReference>
<dbReference type="InterPro" id="IPR013249">
    <property type="entry name" value="RNA_pol_sigma70_r4_t2"/>
</dbReference>
<reference evidence="8 9" key="1">
    <citation type="submission" date="2018-10" db="EMBL/GenBank/DDBJ databases">
        <title>Tessaracoccus antarcticuss sp. nov., isolated from sediment.</title>
        <authorList>
            <person name="Zhou L.Y."/>
            <person name="Du Z.J."/>
        </authorList>
    </citation>
    <scope>NUCLEOTIDE SEQUENCE [LARGE SCALE GENOMIC DNA]</scope>
    <source>
        <strain evidence="8 9">JDX10</strain>
    </source>
</reference>
<feature type="domain" description="DUF6596" evidence="7">
    <location>
        <begin position="160"/>
        <end position="250"/>
    </location>
</feature>
<dbReference type="InterPro" id="IPR013325">
    <property type="entry name" value="RNA_pol_sigma_r2"/>
</dbReference>
<accession>A0A3M0GLA8</accession>
<keyword evidence="2" id="KW-0805">Transcription regulation</keyword>
<evidence type="ECO:0000259" key="5">
    <source>
        <dbReference type="Pfam" id="PF04542"/>
    </source>
</evidence>
<evidence type="ECO:0000256" key="4">
    <source>
        <dbReference type="ARBA" id="ARBA00023163"/>
    </source>
</evidence>
<evidence type="ECO:0000256" key="3">
    <source>
        <dbReference type="ARBA" id="ARBA00023082"/>
    </source>
</evidence>
<dbReference type="PANTHER" id="PTHR47756">
    <property type="entry name" value="BLL6612 PROTEIN-RELATED"/>
    <property type="match status" value="1"/>
</dbReference>
<dbReference type="SUPFAM" id="SSF88659">
    <property type="entry name" value="Sigma3 and sigma4 domains of RNA polymerase sigma factors"/>
    <property type="match status" value="1"/>
</dbReference>
<dbReference type="GO" id="GO:0006352">
    <property type="term" value="P:DNA-templated transcription initiation"/>
    <property type="evidence" value="ECO:0007669"/>
    <property type="project" value="InterPro"/>
</dbReference>
<keyword evidence="9" id="KW-1185">Reference proteome</keyword>
<dbReference type="InterPro" id="IPR007627">
    <property type="entry name" value="RNA_pol_sigma70_r2"/>
</dbReference>
<dbReference type="SUPFAM" id="SSF88946">
    <property type="entry name" value="Sigma2 domain of RNA polymerase sigma factors"/>
    <property type="match status" value="1"/>
</dbReference>
<evidence type="ECO:0000256" key="2">
    <source>
        <dbReference type="ARBA" id="ARBA00023015"/>
    </source>
</evidence>
<dbReference type="Gene3D" id="1.10.1740.10">
    <property type="match status" value="1"/>
</dbReference>
<comment type="caution">
    <text evidence="8">The sequence shown here is derived from an EMBL/GenBank/DDBJ whole genome shotgun (WGS) entry which is preliminary data.</text>
</comment>
<dbReference type="OrthoDB" id="9780299at2"/>
<dbReference type="Pfam" id="PF04542">
    <property type="entry name" value="Sigma70_r2"/>
    <property type="match status" value="1"/>
</dbReference>